<proteinExistence type="predicted"/>
<dbReference type="AlphaFoldDB" id="A0A398BF96"/>
<reference evidence="2 3" key="1">
    <citation type="submission" date="2018-08" db="EMBL/GenBank/DDBJ databases">
        <title>Bacillus jemisoniae sp. nov., Bacillus chryseoplanitiae sp. nov., Bacillus resnikiae sp. nov., and Bacillus frankliniae sp. nov., isolated from Viking spacecraft and associated surfaces.</title>
        <authorList>
            <person name="Seuylemezian A."/>
            <person name="Vaishampayan P."/>
        </authorList>
    </citation>
    <scope>NUCLEOTIDE SEQUENCE [LARGE SCALE GENOMIC DNA]</scope>
    <source>
        <strain evidence="2 3">MA001</strain>
    </source>
</reference>
<organism evidence="2 3">
    <name type="scientific">Peribacillus asahii</name>
    <dbReference type="NCBI Taxonomy" id="228899"/>
    <lineage>
        <taxon>Bacteria</taxon>
        <taxon>Bacillati</taxon>
        <taxon>Bacillota</taxon>
        <taxon>Bacilli</taxon>
        <taxon>Bacillales</taxon>
        <taxon>Bacillaceae</taxon>
        <taxon>Peribacillus</taxon>
    </lineage>
</organism>
<feature type="domain" description="FAS1-like dehydratase" evidence="1">
    <location>
        <begin position="9"/>
        <end position="126"/>
    </location>
</feature>
<gene>
    <name evidence="2" type="ORF">D1953_03625</name>
</gene>
<dbReference type="SUPFAM" id="SSF54637">
    <property type="entry name" value="Thioesterase/thiol ester dehydrase-isomerase"/>
    <property type="match status" value="1"/>
</dbReference>
<evidence type="ECO:0000313" key="2">
    <source>
        <dbReference type="EMBL" id="RID88467.1"/>
    </source>
</evidence>
<dbReference type="Proteomes" id="UP000266016">
    <property type="component" value="Unassembled WGS sequence"/>
</dbReference>
<dbReference type="Pfam" id="PF13452">
    <property type="entry name" value="FAS1_DH_region"/>
    <property type="match status" value="1"/>
</dbReference>
<evidence type="ECO:0000259" key="1">
    <source>
        <dbReference type="Pfam" id="PF13452"/>
    </source>
</evidence>
<protein>
    <submittedName>
        <fullName evidence="2">MaoC family dehydratase</fullName>
    </submittedName>
</protein>
<name>A0A398BF96_9BACI</name>
<accession>A0A398BF96</accession>
<comment type="caution">
    <text evidence="2">The sequence shown here is derived from an EMBL/GenBank/DDBJ whole genome shotgun (WGS) entry which is preliminary data.</text>
</comment>
<evidence type="ECO:0000313" key="3">
    <source>
        <dbReference type="Proteomes" id="UP000266016"/>
    </source>
</evidence>
<dbReference type="RefSeq" id="WP_119115809.1">
    <property type="nucleotide sequence ID" value="NZ_QWVS01000005.1"/>
</dbReference>
<dbReference type="InterPro" id="IPR039569">
    <property type="entry name" value="FAS1-like_DH_region"/>
</dbReference>
<dbReference type="InterPro" id="IPR029069">
    <property type="entry name" value="HotDog_dom_sf"/>
</dbReference>
<dbReference type="EMBL" id="QWVS01000005">
    <property type="protein sequence ID" value="RID88467.1"/>
    <property type="molecule type" value="Genomic_DNA"/>
</dbReference>
<keyword evidence="3" id="KW-1185">Reference proteome</keyword>
<sequence>MSTGLQEKVGMKLDTYNFKIEKGKLRELAFAIGDLREESLKGEFVLPTFPTVVDFMGEETSTLEDLLGLNLQKVLHGEQEYEYLGEMKPGDDLTVTGVIENVYTKASMDFYIIKKEFVNQNGETVLISRSTIIERH</sequence>
<dbReference type="Gene3D" id="3.10.129.10">
    <property type="entry name" value="Hotdog Thioesterase"/>
    <property type="match status" value="1"/>
</dbReference>